<evidence type="ECO:0000313" key="2">
    <source>
        <dbReference type="Proteomes" id="UP000247978"/>
    </source>
</evidence>
<sequence>MTHVFYAIVYEISAMNLGFPAIVYGISAMNAPDSALKK</sequence>
<dbReference type="EMBL" id="QJJQ01000009">
    <property type="protein sequence ID" value="PXW85937.1"/>
    <property type="molecule type" value="Genomic_DNA"/>
</dbReference>
<dbReference type="AlphaFoldDB" id="A0A2V3VVG2"/>
<evidence type="ECO:0000313" key="1">
    <source>
        <dbReference type="EMBL" id="PXW85937.1"/>
    </source>
</evidence>
<keyword evidence="2" id="KW-1185">Reference proteome</keyword>
<organism evidence="1 2">
    <name type="scientific">Pseudogracilibacillus auburnensis</name>
    <dbReference type="NCBI Taxonomy" id="1494959"/>
    <lineage>
        <taxon>Bacteria</taxon>
        <taxon>Bacillati</taxon>
        <taxon>Bacillota</taxon>
        <taxon>Bacilli</taxon>
        <taxon>Bacillales</taxon>
        <taxon>Bacillaceae</taxon>
        <taxon>Pseudogracilibacillus</taxon>
    </lineage>
</organism>
<accession>A0A2V3VVG2</accession>
<name>A0A2V3VVG2_9BACI</name>
<protein>
    <submittedName>
        <fullName evidence="1">Uncharacterized protein</fullName>
    </submittedName>
</protein>
<reference evidence="1 2" key="1">
    <citation type="submission" date="2018-05" db="EMBL/GenBank/DDBJ databases">
        <title>Genomic Encyclopedia of Type Strains, Phase IV (KMG-IV): sequencing the most valuable type-strain genomes for metagenomic binning, comparative biology and taxonomic classification.</title>
        <authorList>
            <person name="Goeker M."/>
        </authorList>
    </citation>
    <scope>NUCLEOTIDE SEQUENCE [LARGE SCALE GENOMIC DNA]</scope>
    <source>
        <strain evidence="1 2">DSM 28556</strain>
    </source>
</reference>
<comment type="caution">
    <text evidence="1">The sequence shown here is derived from an EMBL/GenBank/DDBJ whole genome shotgun (WGS) entry which is preliminary data.</text>
</comment>
<gene>
    <name evidence="1" type="ORF">DFR56_109100</name>
</gene>
<proteinExistence type="predicted"/>
<dbReference type="Proteomes" id="UP000247978">
    <property type="component" value="Unassembled WGS sequence"/>
</dbReference>